<organism evidence="1 2">
    <name type="scientific">Botrytis galanthina</name>
    <dbReference type="NCBI Taxonomy" id="278940"/>
    <lineage>
        <taxon>Eukaryota</taxon>
        <taxon>Fungi</taxon>
        <taxon>Dikarya</taxon>
        <taxon>Ascomycota</taxon>
        <taxon>Pezizomycotina</taxon>
        <taxon>Leotiomycetes</taxon>
        <taxon>Helotiales</taxon>
        <taxon>Sclerotiniaceae</taxon>
        <taxon>Botrytis</taxon>
    </lineage>
</organism>
<reference evidence="1 2" key="1">
    <citation type="submission" date="2017-12" db="EMBL/GenBank/DDBJ databases">
        <title>Comparative genomics of Botrytis spp.</title>
        <authorList>
            <person name="Valero-Jimenez C.A."/>
            <person name="Tapia P."/>
            <person name="Veloso J."/>
            <person name="Silva-Moreno E."/>
            <person name="Staats M."/>
            <person name="Valdes J.H."/>
            <person name="Van Kan J.A.L."/>
        </authorList>
    </citation>
    <scope>NUCLEOTIDE SEQUENCE [LARGE SCALE GENOMIC DNA]</scope>
    <source>
        <strain evidence="1 2">MUCL435</strain>
    </source>
</reference>
<dbReference type="Proteomes" id="UP000308671">
    <property type="component" value="Unassembled WGS sequence"/>
</dbReference>
<keyword evidence="2" id="KW-1185">Reference proteome</keyword>
<sequence>MSATCYPVYGLYSLSSTVFGNHEANDSVFPKNKRVLRNAAVGQVEYKRTSRSPPKQFPKAIQLLLTISLHLREDKLQRAKDLREEESEQALSLAKYNFEGICAERDRYKDDLAKMNSEIGNF</sequence>
<dbReference type="AlphaFoldDB" id="A0A4S8QMC1"/>
<protein>
    <submittedName>
        <fullName evidence="1">Uncharacterized protein</fullName>
    </submittedName>
</protein>
<evidence type="ECO:0000313" key="2">
    <source>
        <dbReference type="Proteomes" id="UP000308671"/>
    </source>
</evidence>
<accession>A0A4S8QMC1</accession>
<evidence type="ECO:0000313" key="1">
    <source>
        <dbReference type="EMBL" id="THV44672.1"/>
    </source>
</evidence>
<proteinExistence type="predicted"/>
<name>A0A4S8QMC1_9HELO</name>
<comment type="caution">
    <text evidence="1">The sequence shown here is derived from an EMBL/GenBank/DDBJ whole genome shotgun (WGS) entry which is preliminary data.</text>
</comment>
<gene>
    <name evidence="1" type="ORF">BGAL_0597g00070</name>
</gene>
<dbReference type="EMBL" id="PQXL01000596">
    <property type="protein sequence ID" value="THV44672.1"/>
    <property type="molecule type" value="Genomic_DNA"/>
</dbReference>
<dbReference type="OrthoDB" id="3546743at2759"/>